<name>A0A4Q7MT99_9BACT</name>
<reference evidence="1 2" key="1">
    <citation type="submission" date="2019-02" db="EMBL/GenBank/DDBJ databases">
        <title>Genomic Encyclopedia of Type Strains, Phase IV (KMG-IV): sequencing the most valuable type-strain genomes for metagenomic binning, comparative biology and taxonomic classification.</title>
        <authorList>
            <person name="Goeker M."/>
        </authorList>
    </citation>
    <scope>NUCLEOTIDE SEQUENCE [LARGE SCALE GENOMIC DNA]</scope>
    <source>
        <strain evidence="1 2">DSM 18116</strain>
    </source>
</reference>
<dbReference type="EMBL" id="SGXA01000002">
    <property type="protein sequence ID" value="RZS72072.1"/>
    <property type="molecule type" value="Genomic_DNA"/>
</dbReference>
<evidence type="ECO:0000313" key="2">
    <source>
        <dbReference type="Proteomes" id="UP000293874"/>
    </source>
</evidence>
<comment type="caution">
    <text evidence="1">The sequence shown here is derived from an EMBL/GenBank/DDBJ whole genome shotgun (WGS) entry which is preliminary data.</text>
</comment>
<dbReference type="RefSeq" id="WP_130542525.1">
    <property type="nucleotide sequence ID" value="NZ_CP042431.1"/>
</dbReference>
<proteinExistence type="predicted"/>
<accession>A0A4Q7MT99</accession>
<dbReference type="OrthoDB" id="672926at2"/>
<organism evidence="1 2">
    <name type="scientific">Pseudobacter ginsenosidimutans</name>
    <dbReference type="NCBI Taxonomy" id="661488"/>
    <lineage>
        <taxon>Bacteria</taxon>
        <taxon>Pseudomonadati</taxon>
        <taxon>Bacteroidota</taxon>
        <taxon>Chitinophagia</taxon>
        <taxon>Chitinophagales</taxon>
        <taxon>Chitinophagaceae</taxon>
        <taxon>Pseudobacter</taxon>
    </lineage>
</organism>
<keyword evidence="2" id="KW-1185">Reference proteome</keyword>
<gene>
    <name evidence="1" type="ORF">EV199_3987</name>
</gene>
<dbReference type="Proteomes" id="UP000293874">
    <property type="component" value="Unassembled WGS sequence"/>
</dbReference>
<evidence type="ECO:0000313" key="1">
    <source>
        <dbReference type="EMBL" id="RZS72072.1"/>
    </source>
</evidence>
<protein>
    <submittedName>
        <fullName evidence="1">Uncharacterized protein</fullName>
    </submittedName>
</protein>
<sequence length="106" mass="12627">MHENKRTKFFNKPVRLTKEQKKDPSAVILDFYTTYHLDDLRHLLWQWIEAAMTSDGDQFESASDRSDLLFFYRNLELMAEAAYMTVRKDLPASMRKSQHKKNHSSE</sequence>
<dbReference type="AlphaFoldDB" id="A0A4Q7MT99"/>